<dbReference type="SUPFAM" id="SSF56112">
    <property type="entry name" value="Protein kinase-like (PK-like)"/>
    <property type="match status" value="1"/>
</dbReference>
<gene>
    <name evidence="2" type="ORF">IAA84_10460</name>
</gene>
<proteinExistence type="predicted"/>
<dbReference type="Pfam" id="PF01636">
    <property type="entry name" value="APH"/>
    <property type="match status" value="1"/>
</dbReference>
<dbReference type="Gene3D" id="3.90.1200.10">
    <property type="match status" value="1"/>
</dbReference>
<evidence type="ECO:0000259" key="1">
    <source>
        <dbReference type="Pfam" id="PF01636"/>
    </source>
</evidence>
<dbReference type="Proteomes" id="UP000824140">
    <property type="component" value="Unassembled WGS sequence"/>
</dbReference>
<accession>A0A9D1G1R9</accession>
<dbReference type="InterPro" id="IPR011009">
    <property type="entry name" value="Kinase-like_dom_sf"/>
</dbReference>
<feature type="domain" description="Aminoglycoside phosphotransferase" evidence="1">
    <location>
        <begin position="32"/>
        <end position="235"/>
    </location>
</feature>
<evidence type="ECO:0000313" key="2">
    <source>
        <dbReference type="EMBL" id="HIS93427.1"/>
    </source>
</evidence>
<sequence>MDEAWMEALRELGLQNCAYTLLQEKDGIRVARVWRQGIPYIIKFFQAADFRREIANYRILAALGVPTLKVHAQTSSALLLEDAAHSPLYRLGTPEDLRDSAVARRIADWYRLLHQKGYAYAARHGADLYDEASVFTREAIAQIQQKTGTQGAPAWKALEERFAAIVQLLQSVPQTLTYNDFYFTNLAVAKDLSSAMMFDYNLLGRGYAYADVRNVTASLEEEARQAFLAAYGALNPLEARLDRVVSTVVTLHFACQRKTFPAWAAAELERVSTSLESDVLALF</sequence>
<evidence type="ECO:0000313" key="3">
    <source>
        <dbReference type="Proteomes" id="UP000824140"/>
    </source>
</evidence>
<dbReference type="InterPro" id="IPR002575">
    <property type="entry name" value="Aminoglycoside_PTrfase"/>
</dbReference>
<dbReference type="EMBL" id="DVJN01000200">
    <property type="protein sequence ID" value="HIS93427.1"/>
    <property type="molecule type" value="Genomic_DNA"/>
</dbReference>
<reference evidence="2" key="1">
    <citation type="submission" date="2020-10" db="EMBL/GenBank/DDBJ databases">
        <authorList>
            <person name="Gilroy R."/>
        </authorList>
    </citation>
    <scope>NUCLEOTIDE SEQUENCE</scope>
    <source>
        <strain evidence="2">13766</strain>
    </source>
</reference>
<organism evidence="2 3">
    <name type="scientific">Candidatus Alectryocaccomicrobium excrementavium</name>
    <dbReference type="NCBI Taxonomy" id="2840668"/>
    <lineage>
        <taxon>Bacteria</taxon>
        <taxon>Bacillati</taxon>
        <taxon>Bacillota</taxon>
        <taxon>Clostridia</taxon>
        <taxon>Candidatus Alectryocaccomicrobium</taxon>
    </lineage>
</organism>
<comment type="caution">
    <text evidence="2">The sequence shown here is derived from an EMBL/GenBank/DDBJ whole genome shotgun (WGS) entry which is preliminary data.</text>
</comment>
<protein>
    <submittedName>
        <fullName evidence="2">Phosphotransferase</fullName>
    </submittedName>
</protein>
<name>A0A9D1G1R9_9FIRM</name>
<reference evidence="2" key="2">
    <citation type="journal article" date="2021" name="PeerJ">
        <title>Extensive microbial diversity within the chicken gut microbiome revealed by metagenomics and culture.</title>
        <authorList>
            <person name="Gilroy R."/>
            <person name="Ravi A."/>
            <person name="Getino M."/>
            <person name="Pursley I."/>
            <person name="Horton D.L."/>
            <person name="Alikhan N.F."/>
            <person name="Baker D."/>
            <person name="Gharbi K."/>
            <person name="Hall N."/>
            <person name="Watson M."/>
            <person name="Adriaenssens E.M."/>
            <person name="Foster-Nyarko E."/>
            <person name="Jarju S."/>
            <person name="Secka A."/>
            <person name="Antonio M."/>
            <person name="Oren A."/>
            <person name="Chaudhuri R.R."/>
            <person name="La Ragione R."/>
            <person name="Hildebrand F."/>
            <person name="Pallen M.J."/>
        </authorList>
    </citation>
    <scope>NUCLEOTIDE SEQUENCE</scope>
    <source>
        <strain evidence="2">13766</strain>
    </source>
</reference>
<dbReference type="AlphaFoldDB" id="A0A9D1G1R9"/>